<gene>
    <name evidence="1" type="ORF">KFK09_020198</name>
</gene>
<accession>A0A8T3AYP5</accession>
<organism evidence="1 2">
    <name type="scientific">Dendrobium nobile</name>
    <name type="common">Orchid</name>
    <dbReference type="NCBI Taxonomy" id="94219"/>
    <lineage>
        <taxon>Eukaryota</taxon>
        <taxon>Viridiplantae</taxon>
        <taxon>Streptophyta</taxon>
        <taxon>Embryophyta</taxon>
        <taxon>Tracheophyta</taxon>
        <taxon>Spermatophyta</taxon>
        <taxon>Magnoliopsida</taxon>
        <taxon>Liliopsida</taxon>
        <taxon>Asparagales</taxon>
        <taxon>Orchidaceae</taxon>
        <taxon>Epidendroideae</taxon>
        <taxon>Malaxideae</taxon>
        <taxon>Dendrobiinae</taxon>
        <taxon>Dendrobium</taxon>
    </lineage>
</organism>
<protein>
    <submittedName>
        <fullName evidence="1">Uncharacterized protein</fullName>
    </submittedName>
</protein>
<dbReference type="Proteomes" id="UP000829196">
    <property type="component" value="Unassembled WGS sequence"/>
</dbReference>
<evidence type="ECO:0000313" key="2">
    <source>
        <dbReference type="Proteomes" id="UP000829196"/>
    </source>
</evidence>
<dbReference type="EMBL" id="JAGYWB010000014">
    <property type="protein sequence ID" value="KAI0499295.1"/>
    <property type="molecule type" value="Genomic_DNA"/>
</dbReference>
<reference evidence="1" key="1">
    <citation type="journal article" date="2022" name="Front. Genet.">
        <title>Chromosome-Scale Assembly of the Dendrobium nobile Genome Provides Insights Into the Molecular Mechanism of the Biosynthesis of the Medicinal Active Ingredient of Dendrobium.</title>
        <authorList>
            <person name="Xu Q."/>
            <person name="Niu S.-C."/>
            <person name="Li K.-L."/>
            <person name="Zheng P.-J."/>
            <person name="Zhang X.-J."/>
            <person name="Jia Y."/>
            <person name="Liu Y."/>
            <person name="Niu Y.-X."/>
            <person name="Yu L.-H."/>
            <person name="Chen D.-F."/>
            <person name="Zhang G.-Q."/>
        </authorList>
    </citation>
    <scope>NUCLEOTIDE SEQUENCE</scope>
    <source>
        <tissue evidence="1">Leaf</tissue>
    </source>
</reference>
<keyword evidence="2" id="KW-1185">Reference proteome</keyword>
<sequence length="56" mass="6526">MLEFSLFCFVLRGFPEGGLYNVYPFGKFSQIYPTPNERRHLIIGCWVGFCVKGGFW</sequence>
<proteinExistence type="predicted"/>
<name>A0A8T3AYP5_DENNO</name>
<dbReference type="AlphaFoldDB" id="A0A8T3AYP5"/>
<comment type="caution">
    <text evidence="1">The sequence shown here is derived from an EMBL/GenBank/DDBJ whole genome shotgun (WGS) entry which is preliminary data.</text>
</comment>
<evidence type="ECO:0000313" key="1">
    <source>
        <dbReference type="EMBL" id="KAI0499295.1"/>
    </source>
</evidence>